<keyword evidence="1" id="KW-0472">Membrane</keyword>
<sequence>NSIANSYRITGQSQYTTWLANQIATGFQHVTNSNENLIKAVKSEAQTLLSLSKALFNQTQFLERDVACRTYAQDLFTTARQEILDLRLRKPPRHVLNDLIDKLELQKWLRSEMVGTMEYSELLTTLMMYTGNECIGCIGFFVTFPLSNPDQVYPNSTTIRSLGTVVKDQVIKWDHLMGYMMLKGTETLFSTRTCCHETSHYIICTCNTLQPFSHNDTKLINIHSLHGHADAVQVSHTQWCIISEMNSFTYGGLTCPANHTFCLEVTEDFTMGHINILGRVPLETDISPWWDDTFYEEGTRTEYHLHQAQVEANLVKKTAEILTSASTRSAQYIYTWWDWVFRACVITSGLIFIITLLQFCYLRHHIRALKTSTKSAFILSPLWVQTLQKLDP</sequence>
<evidence type="ECO:0000313" key="2">
    <source>
        <dbReference type="Ensembl" id="ENSPKIP00000021203.1"/>
    </source>
</evidence>
<feature type="transmembrane region" description="Helical" evidence="1">
    <location>
        <begin position="339"/>
        <end position="362"/>
    </location>
</feature>
<protein>
    <submittedName>
        <fullName evidence="2">Uncharacterized protein</fullName>
    </submittedName>
</protein>
<keyword evidence="1" id="KW-0812">Transmembrane</keyword>
<dbReference type="Ensembl" id="ENSPKIT00000001832.1">
    <property type="protein sequence ID" value="ENSPKIP00000021203.1"/>
    <property type="gene ID" value="ENSPKIG00000005699.1"/>
</dbReference>
<dbReference type="Proteomes" id="UP000261540">
    <property type="component" value="Unplaced"/>
</dbReference>
<dbReference type="AlphaFoldDB" id="A0A3B3RSC3"/>
<keyword evidence="3" id="KW-1185">Reference proteome</keyword>
<evidence type="ECO:0000256" key="1">
    <source>
        <dbReference type="SAM" id="Phobius"/>
    </source>
</evidence>
<proteinExistence type="predicted"/>
<evidence type="ECO:0000313" key="3">
    <source>
        <dbReference type="Proteomes" id="UP000261540"/>
    </source>
</evidence>
<organism evidence="2 3">
    <name type="scientific">Paramormyrops kingsleyae</name>
    <dbReference type="NCBI Taxonomy" id="1676925"/>
    <lineage>
        <taxon>Eukaryota</taxon>
        <taxon>Metazoa</taxon>
        <taxon>Chordata</taxon>
        <taxon>Craniata</taxon>
        <taxon>Vertebrata</taxon>
        <taxon>Euteleostomi</taxon>
        <taxon>Actinopterygii</taxon>
        <taxon>Neopterygii</taxon>
        <taxon>Teleostei</taxon>
        <taxon>Osteoglossocephala</taxon>
        <taxon>Osteoglossomorpha</taxon>
        <taxon>Osteoglossiformes</taxon>
        <taxon>Mormyridae</taxon>
        <taxon>Paramormyrops</taxon>
    </lineage>
</organism>
<keyword evidence="1" id="KW-1133">Transmembrane helix</keyword>
<name>A0A3B3RSC3_9TELE</name>
<dbReference type="GeneTree" id="ENSGT00940000177271"/>
<accession>A0A3B3RSC3</accession>
<reference evidence="2" key="1">
    <citation type="submission" date="2025-08" db="UniProtKB">
        <authorList>
            <consortium name="Ensembl"/>
        </authorList>
    </citation>
    <scope>IDENTIFICATION</scope>
</reference>
<reference evidence="2" key="2">
    <citation type="submission" date="2025-09" db="UniProtKB">
        <authorList>
            <consortium name="Ensembl"/>
        </authorList>
    </citation>
    <scope>IDENTIFICATION</scope>
</reference>